<dbReference type="RefSeq" id="WP_257317921.1">
    <property type="nucleotide sequence ID" value="NZ_JANFDG010000035.1"/>
</dbReference>
<comment type="caution">
    <text evidence="1">The sequence shown here is derived from an EMBL/GenBank/DDBJ whole genome shotgun (WGS) entry which is preliminary data.</text>
</comment>
<gene>
    <name evidence="1" type="ORF">ACFOHH_04435</name>
</gene>
<reference evidence="2" key="1">
    <citation type="journal article" date="2019" name="Int. J. Syst. Evol. Microbiol.">
        <title>The Global Catalogue of Microorganisms (GCM) 10K type strain sequencing project: providing services to taxonomists for standard genome sequencing and annotation.</title>
        <authorList>
            <consortium name="The Broad Institute Genomics Platform"/>
            <consortium name="The Broad Institute Genome Sequencing Center for Infectious Disease"/>
            <person name="Wu L."/>
            <person name="Ma J."/>
        </authorList>
    </citation>
    <scope>NUCLEOTIDE SEQUENCE [LARGE SCALE GENOMIC DNA]</scope>
    <source>
        <strain evidence="2">KCTC 52677</strain>
    </source>
</reference>
<dbReference type="Gene3D" id="4.10.410.40">
    <property type="match status" value="1"/>
</dbReference>
<name>A0ABV7DCU3_9HYPH</name>
<dbReference type="EMBL" id="JBHRSP010000006">
    <property type="protein sequence ID" value="MFC3072348.1"/>
    <property type="molecule type" value="Genomic_DNA"/>
</dbReference>
<accession>A0ABV7DCU3</accession>
<evidence type="ECO:0000313" key="2">
    <source>
        <dbReference type="Proteomes" id="UP001595377"/>
    </source>
</evidence>
<organism evidence="1 2">
    <name type="scientific">Shinella pollutisoli</name>
    <dbReference type="NCBI Taxonomy" id="2250594"/>
    <lineage>
        <taxon>Bacteria</taxon>
        <taxon>Pseudomonadati</taxon>
        <taxon>Pseudomonadota</taxon>
        <taxon>Alphaproteobacteria</taxon>
        <taxon>Hyphomicrobiales</taxon>
        <taxon>Rhizobiaceae</taxon>
        <taxon>Shinella</taxon>
    </lineage>
</organism>
<protein>
    <submittedName>
        <fullName evidence="1">Iron ABC transporter substrate-binding protein</fullName>
    </submittedName>
</protein>
<sequence length="170" mass="18161">MAVNTASGTKIFVGPATALSSIDWTTDETALANFEAIAEGSWKVVGEVEDFGEHGDSASDVTFTSVGDARVRHLKGARDAGTLALVVGDDPLDEGQIALIAAEKTNFLYAFRIEYADARDENHTDSVEYFLGLVMSRAKNVGTNDNVVRRTFSIGISSDIIEVLSEPISS</sequence>
<evidence type="ECO:0000313" key="1">
    <source>
        <dbReference type="EMBL" id="MFC3072348.1"/>
    </source>
</evidence>
<dbReference type="Proteomes" id="UP001595377">
    <property type="component" value="Unassembled WGS sequence"/>
</dbReference>
<keyword evidence="2" id="KW-1185">Reference proteome</keyword>
<proteinExistence type="predicted"/>